<evidence type="ECO:0000313" key="1">
    <source>
        <dbReference type="EMBL" id="QEU10978.1"/>
    </source>
</evidence>
<evidence type="ECO:0000313" key="2">
    <source>
        <dbReference type="Proteomes" id="UP000323865"/>
    </source>
</evidence>
<dbReference type="EMBL" id="CP044108">
    <property type="protein sequence ID" value="QEU10978.1"/>
    <property type="molecule type" value="Genomic_DNA"/>
</dbReference>
<gene>
    <name evidence="1" type="ORF">FOB48_00730</name>
</gene>
<reference evidence="1 2" key="1">
    <citation type="submission" date="2019-09" db="EMBL/GenBank/DDBJ databases">
        <title>FDA dAtabase for Regulatory Grade micrObial Sequences (FDA-ARGOS): Supporting development and validation of Infectious Disease Dx tests.</title>
        <authorList>
            <person name="Sciortino C."/>
            <person name="Tallon L."/>
            <person name="Sadzewicz L."/>
            <person name="Vavikolanu K."/>
            <person name="Mehta A."/>
            <person name="Aluvathingal J."/>
            <person name="Nadendla S."/>
            <person name="Nandy P."/>
            <person name="Geyer C."/>
            <person name="Yan Y."/>
            <person name="Sichtig H."/>
        </authorList>
    </citation>
    <scope>NUCLEOTIDE SEQUENCE [LARGE SCALE GENOMIC DNA]</scope>
    <source>
        <strain evidence="1 2">FDAARGOS_640</strain>
    </source>
</reference>
<evidence type="ECO:0008006" key="3">
    <source>
        <dbReference type="Google" id="ProtNLM"/>
    </source>
</evidence>
<sequence length="233" mass="26049">MDYQIFDLMRTRYGLCGSWTVWIESPWSPDSIRAPLLRLDSVVRTFGEVRSQQQLDTELPSLRTDLVLVALNFAERAAGITAVTDRLSFASFHEECGRTSDRRLRDACKANGLEGAYITDLVKMQGGKVAPFRSSKSMPINTLLRDPRFVREQVDGLCEELQTLGSRNPLIVGLGAQVYKALYAPASLDKLRETCGNGTQVARITHYSSMTGMALPTYISRVGQELADFRDYL</sequence>
<name>A0ABX6A1E3_9MICO</name>
<dbReference type="Proteomes" id="UP000323865">
    <property type="component" value="Chromosome"/>
</dbReference>
<organism evidence="1 2">
    <name type="scientific">Dermabacter vaginalis</name>
    <dbReference type="NCBI Taxonomy" id="1630135"/>
    <lineage>
        <taxon>Bacteria</taxon>
        <taxon>Bacillati</taxon>
        <taxon>Actinomycetota</taxon>
        <taxon>Actinomycetes</taxon>
        <taxon>Micrococcales</taxon>
        <taxon>Dermabacteraceae</taxon>
        <taxon>Dermabacter</taxon>
    </lineage>
</organism>
<keyword evidence="2" id="KW-1185">Reference proteome</keyword>
<protein>
    <recommendedName>
        <fullName evidence="3">Uracil-DNA glycosylase-like domain-containing protein</fullName>
    </recommendedName>
</protein>
<proteinExistence type="predicted"/>
<dbReference type="RefSeq" id="WP_150332399.1">
    <property type="nucleotide sequence ID" value="NZ_CP044108.1"/>
</dbReference>
<accession>A0ABX6A1E3</accession>